<keyword evidence="1" id="KW-0121">Carboxypeptidase</keyword>
<accession>A0A3B7QYI0</accession>
<dbReference type="Gene3D" id="2.60.40.1120">
    <property type="entry name" value="Carboxypeptidase-like, regulatory domain"/>
    <property type="match status" value="1"/>
</dbReference>
<evidence type="ECO:0000313" key="2">
    <source>
        <dbReference type="Proteomes" id="UP000262802"/>
    </source>
</evidence>
<keyword evidence="1" id="KW-0645">Protease</keyword>
<keyword evidence="1" id="KW-0378">Hydrolase</keyword>
<dbReference type="SUPFAM" id="SSF49464">
    <property type="entry name" value="Carboxypeptidase regulatory domain-like"/>
    <property type="match status" value="1"/>
</dbReference>
<protein>
    <submittedName>
        <fullName evidence="1">Carboxypeptidase-like regulatory domain-containing protein</fullName>
    </submittedName>
</protein>
<dbReference type="InterPro" id="IPR008969">
    <property type="entry name" value="CarboxyPept-like_regulatory"/>
</dbReference>
<name>A0A3B7QYI0_9BACT</name>
<sequence length="324" mass="35299">MQYSGARVRRNAKIHFALPHATFWRAPSLLAKTFRCMLGRSILFATLLGAAMPAQAQQLGGRVVAAASGHGVAFATVGVKGKAVGTTTDAAGHFALKTPADIADADSVIISCIGYHSCRTTVQALRNRSQAWELAPLTQPLPEVRVKHGRVRPATLGGKMESGMAHWSTATRDIGALADDERGWEVATVLPVRRNSYIDGFHFYLEQNEFKLVRLRFMLYEVVGGKPTKPLLTQDVQFTVPSAQTGWASVDLRPYNVQLRKGQTVAAGIQWLQGEKLTPASTKFGGPGAFPSALHRAVVRDKSEATWHSFPINASMYLAVQEYE</sequence>
<evidence type="ECO:0000313" key="1">
    <source>
        <dbReference type="EMBL" id="AYA36442.1"/>
    </source>
</evidence>
<proteinExistence type="predicted"/>
<organism evidence="1 2">
    <name type="scientific">Hymenobacter oligotrophus</name>
    <dbReference type="NCBI Taxonomy" id="2319843"/>
    <lineage>
        <taxon>Bacteria</taxon>
        <taxon>Pseudomonadati</taxon>
        <taxon>Bacteroidota</taxon>
        <taxon>Cytophagia</taxon>
        <taxon>Cytophagales</taxon>
        <taxon>Hymenobacteraceae</taxon>
        <taxon>Hymenobacter</taxon>
    </lineage>
</organism>
<dbReference type="Proteomes" id="UP000262802">
    <property type="component" value="Chromosome"/>
</dbReference>
<dbReference type="KEGG" id="hyh:D3Y59_04855"/>
<gene>
    <name evidence="1" type="ORF">D3Y59_04855</name>
</gene>
<dbReference type="EMBL" id="CP032317">
    <property type="protein sequence ID" value="AYA36442.1"/>
    <property type="molecule type" value="Genomic_DNA"/>
</dbReference>
<keyword evidence="2" id="KW-1185">Reference proteome</keyword>
<reference evidence="1 2" key="1">
    <citation type="submission" date="2018-09" db="EMBL/GenBank/DDBJ databases">
        <title>Hymenobacter medium sp. nov., isolated from R2A medium.</title>
        <authorList>
            <person name="Yingchao G."/>
        </authorList>
    </citation>
    <scope>NUCLEOTIDE SEQUENCE [LARGE SCALE GENOMIC DNA]</scope>
    <source>
        <strain evidence="2">sh-6</strain>
    </source>
</reference>
<dbReference type="Pfam" id="PF13715">
    <property type="entry name" value="CarbopepD_reg_2"/>
    <property type="match status" value="1"/>
</dbReference>
<dbReference type="AlphaFoldDB" id="A0A3B7QYI0"/>
<dbReference type="OrthoDB" id="848221at2"/>
<dbReference type="GO" id="GO:0004180">
    <property type="term" value="F:carboxypeptidase activity"/>
    <property type="evidence" value="ECO:0007669"/>
    <property type="project" value="UniProtKB-KW"/>
</dbReference>